<protein>
    <recommendedName>
        <fullName evidence="3">DUF3231 domain-containing protein</fullName>
    </recommendedName>
</protein>
<reference evidence="1" key="1">
    <citation type="submission" date="2022-06" db="EMBL/GenBank/DDBJ databases">
        <title>Genome sequencing of Brevibacillus sp. BB3-R1.</title>
        <authorList>
            <person name="Heo J."/>
            <person name="Lee D."/>
            <person name="Won M."/>
            <person name="Han B.-H."/>
            <person name="Hong S.-B."/>
            <person name="Kwon S.-W."/>
        </authorList>
    </citation>
    <scope>NUCLEOTIDE SEQUENCE</scope>
    <source>
        <strain evidence="1">BB3-R1</strain>
    </source>
</reference>
<evidence type="ECO:0008006" key="3">
    <source>
        <dbReference type="Google" id="ProtNLM"/>
    </source>
</evidence>
<evidence type="ECO:0000313" key="1">
    <source>
        <dbReference type="EMBL" id="USG65372.1"/>
    </source>
</evidence>
<sequence length="161" mass="18251">MRSAKFLEENPLTDNVLDFEEVLGFVIMASTNLGIEKNHADHLVKEMALVAEAASALIAEETYIDPAFKKDGLMSLSKWSIAKAKLNQPIDRREKFSLMGEGRLSEVMVTEIQAVGYMMLAAKNLNFLHQQITYLEMEMHYLLVTVDPDQAYATFLDFLEE</sequence>
<gene>
    <name evidence="1" type="ORF">NDK47_25235</name>
</gene>
<proteinExistence type="predicted"/>
<dbReference type="RefSeq" id="WP_005834967.1">
    <property type="nucleotide sequence ID" value="NZ_CP098755.1"/>
</dbReference>
<accession>A0ABY4WH70</accession>
<dbReference type="Proteomes" id="UP001056500">
    <property type="component" value="Chromosome"/>
</dbReference>
<name>A0ABY4WH70_9BACL</name>
<keyword evidence="2" id="KW-1185">Reference proteome</keyword>
<organism evidence="1 2">
    <name type="scientific">Brevibacillus ruminantium</name>
    <dbReference type="NCBI Taxonomy" id="2950604"/>
    <lineage>
        <taxon>Bacteria</taxon>
        <taxon>Bacillati</taxon>
        <taxon>Bacillota</taxon>
        <taxon>Bacilli</taxon>
        <taxon>Bacillales</taxon>
        <taxon>Paenibacillaceae</taxon>
        <taxon>Brevibacillus</taxon>
    </lineage>
</organism>
<dbReference type="EMBL" id="CP098755">
    <property type="protein sequence ID" value="USG65372.1"/>
    <property type="molecule type" value="Genomic_DNA"/>
</dbReference>
<evidence type="ECO:0000313" key="2">
    <source>
        <dbReference type="Proteomes" id="UP001056500"/>
    </source>
</evidence>